<feature type="region of interest" description="Disordered" evidence="1">
    <location>
        <begin position="1"/>
        <end position="21"/>
    </location>
</feature>
<sequence length="90" mass="10604">MNTGMNWDTPRRNETDESIFSPLSTPTITTMKFLKTNYNNKLGKFSGLFKSENDKINSYLEEIKQILEEEKLLDWQRTPFEDIINTAPRK</sequence>
<evidence type="ECO:0000256" key="1">
    <source>
        <dbReference type="SAM" id="MobiDB-lite"/>
    </source>
</evidence>
<evidence type="ECO:0000313" key="3">
    <source>
        <dbReference type="WBParaSite" id="PTRK_0000998400.1"/>
    </source>
</evidence>
<proteinExistence type="predicted"/>
<organism evidence="2 3">
    <name type="scientific">Parastrongyloides trichosuri</name>
    <name type="common">Possum-specific nematode worm</name>
    <dbReference type="NCBI Taxonomy" id="131310"/>
    <lineage>
        <taxon>Eukaryota</taxon>
        <taxon>Metazoa</taxon>
        <taxon>Ecdysozoa</taxon>
        <taxon>Nematoda</taxon>
        <taxon>Chromadorea</taxon>
        <taxon>Rhabditida</taxon>
        <taxon>Tylenchina</taxon>
        <taxon>Panagrolaimomorpha</taxon>
        <taxon>Strongyloidoidea</taxon>
        <taxon>Strongyloididae</taxon>
        <taxon>Parastrongyloides</taxon>
    </lineage>
</organism>
<evidence type="ECO:0000313" key="2">
    <source>
        <dbReference type="Proteomes" id="UP000038045"/>
    </source>
</evidence>
<dbReference type="AlphaFoldDB" id="A0A0N4ZN69"/>
<accession>A0A0N4ZN69</accession>
<name>A0A0N4ZN69_PARTI</name>
<keyword evidence="2" id="KW-1185">Reference proteome</keyword>
<reference evidence="3" key="1">
    <citation type="submission" date="2017-02" db="UniProtKB">
        <authorList>
            <consortium name="WormBaseParasite"/>
        </authorList>
    </citation>
    <scope>IDENTIFICATION</scope>
</reference>
<protein>
    <submittedName>
        <fullName evidence="3">Uncharacterized protein</fullName>
    </submittedName>
</protein>
<dbReference type="Proteomes" id="UP000038045">
    <property type="component" value="Unplaced"/>
</dbReference>
<dbReference type="WBParaSite" id="PTRK_0000998400.1">
    <property type="protein sequence ID" value="PTRK_0000998400.1"/>
    <property type="gene ID" value="PTRK_0000998400"/>
</dbReference>